<dbReference type="PANTHER" id="PTHR38432:SF1">
    <property type="entry name" value="TELA-LIKE PROTEIN SAOUHSC_01408"/>
    <property type="match status" value="1"/>
</dbReference>
<keyword evidence="4" id="KW-1185">Reference proteome</keyword>
<evidence type="ECO:0000313" key="4">
    <source>
        <dbReference type="Proteomes" id="UP000659344"/>
    </source>
</evidence>
<protein>
    <recommendedName>
        <fullName evidence="5">Toxic anion resistance protein</fullName>
    </recommendedName>
</protein>
<proteinExistence type="inferred from homology"/>
<gene>
    <name evidence="3" type="primary">yaaN</name>
    <name evidence="3" type="ORF">GCM10008013_04100</name>
</gene>
<name>A0ABQ1Y4H2_9BACL</name>
<evidence type="ECO:0008006" key="5">
    <source>
        <dbReference type="Google" id="ProtNLM"/>
    </source>
</evidence>
<dbReference type="Pfam" id="PF05816">
    <property type="entry name" value="TelA"/>
    <property type="match status" value="1"/>
</dbReference>
<dbReference type="InterPro" id="IPR008863">
    <property type="entry name" value="Toxic_anion-R_TelA"/>
</dbReference>
<dbReference type="RefSeq" id="WP_188535313.1">
    <property type="nucleotide sequence ID" value="NZ_BMFT01000001.1"/>
</dbReference>
<comment type="similarity">
    <text evidence="1 2">Belongs to the TelA family.</text>
</comment>
<organism evidence="3 4">
    <name type="scientific">Paenibacillus segetis</name>
    <dbReference type="NCBI Taxonomy" id="1325360"/>
    <lineage>
        <taxon>Bacteria</taxon>
        <taxon>Bacillati</taxon>
        <taxon>Bacillota</taxon>
        <taxon>Bacilli</taxon>
        <taxon>Bacillales</taxon>
        <taxon>Paenibacillaceae</taxon>
        <taxon>Paenibacillus</taxon>
    </lineage>
</organism>
<evidence type="ECO:0000256" key="2">
    <source>
        <dbReference type="PIRNR" id="PIRNR026508"/>
    </source>
</evidence>
<dbReference type="EMBL" id="BMFT01000001">
    <property type="protein sequence ID" value="GGH11958.1"/>
    <property type="molecule type" value="Genomic_DNA"/>
</dbReference>
<reference evidence="4" key="1">
    <citation type="journal article" date="2019" name="Int. J. Syst. Evol. Microbiol.">
        <title>The Global Catalogue of Microorganisms (GCM) 10K type strain sequencing project: providing services to taxonomists for standard genome sequencing and annotation.</title>
        <authorList>
            <consortium name="The Broad Institute Genomics Platform"/>
            <consortium name="The Broad Institute Genome Sequencing Center for Infectious Disease"/>
            <person name="Wu L."/>
            <person name="Ma J."/>
        </authorList>
    </citation>
    <scope>NUCLEOTIDE SEQUENCE [LARGE SCALE GENOMIC DNA]</scope>
    <source>
        <strain evidence="4">CGMCC 1.12769</strain>
    </source>
</reference>
<comment type="caution">
    <text evidence="3">The sequence shown here is derived from an EMBL/GenBank/DDBJ whole genome shotgun (WGS) entry which is preliminary data.</text>
</comment>
<dbReference type="PANTHER" id="PTHR38432">
    <property type="entry name" value="TELA-LIKE PROTEIN SAOUHSC_01408"/>
    <property type="match status" value="1"/>
</dbReference>
<evidence type="ECO:0000256" key="1">
    <source>
        <dbReference type="ARBA" id="ARBA00005541"/>
    </source>
</evidence>
<dbReference type="Proteomes" id="UP000659344">
    <property type="component" value="Unassembled WGS sequence"/>
</dbReference>
<evidence type="ECO:0000313" key="3">
    <source>
        <dbReference type="EMBL" id="GGH11958.1"/>
    </source>
</evidence>
<dbReference type="PIRSF" id="PIRSF026508">
    <property type="entry name" value="TelA"/>
    <property type="match status" value="1"/>
</dbReference>
<sequence>MIELQNTPNQGELTNEQLEKVQTIAAELDLSDGQSITYYGAGVQKELSTFSDKVLEHVTMKDSGAAGQILGDLTLKLKGLDVDSLSGAQSGFFSKLFRTFANKIEKFIMQYQEINGYVEQITVKLEKANNTLIKETLTLQELFERNGAYYQELSVYIKAGELKLQELRDKVLPALEEQAKSSQDQLVMQRYSDLVSAADRFEKKLYDLKLSQTISLQAAPQIRLIQSNNQVLSDKIQSSILNTIPIWKQQIIIAISLFRQNEALKLQQEVTKTTNEMLLKNSQMMKQGTIEIAKESQKGIVEIETLKKTHQNLISTLEETIKIQQDGQATRKTAEEEMIKMKEELRDKLLKFAEEERSIR</sequence>
<accession>A0ABQ1Y4H2</accession>